<protein>
    <recommendedName>
        <fullName evidence="4">B30.2/SPRY domain-containing protein</fullName>
    </recommendedName>
</protein>
<dbReference type="InterPro" id="IPR043136">
    <property type="entry name" value="B30.2/SPRY_sf"/>
</dbReference>
<sequence length="334" mass="37469">MARRTTDSMAPTDRAPRGTKRTRRASSVSVTSSFEERLALLEERSRAMDARLQRVEAAWLGGADVSLFDQLPLQLRFVLNDRSTLDVPTSMLQKFPKCDLYEAILSEPFSIAPDGAAVVHISNRTPHRIYVRAINVLLYHVLNVRGVISREVRWILDKLATWDVPVGYMQTEGSALWSQRLSSRYFNMSADKRTLISTPSQGNEYAFEHAIVHGRMDHVAMRLVKVEGSIAVGFTPCPTKRQSSYDGWFVHVARGPHSASFGPSGCHITCLHGDMLTLVLDRSKKTIRVLLNQHDLGVAFVLDSTEKLQVAPVVAYHRCPRDTVHLPCQISLYS</sequence>
<name>T0S7I3_SAPDV</name>
<dbReference type="GeneID" id="19942817"/>
<reference evidence="2 3" key="1">
    <citation type="submission" date="2012-04" db="EMBL/GenBank/DDBJ databases">
        <title>The Genome Sequence of Saprolegnia declina VS20.</title>
        <authorList>
            <consortium name="The Broad Institute Genome Sequencing Platform"/>
            <person name="Russ C."/>
            <person name="Nusbaum C."/>
            <person name="Tyler B."/>
            <person name="van West P."/>
            <person name="Dieguez-Uribeondo J."/>
            <person name="de Bruijn I."/>
            <person name="Tripathy S."/>
            <person name="Jiang R."/>
            <person name="Young S.K."/>
            <person name="Zeng Q."/>
            <person name="Gargeya S."/>
            <person name="Fitzgerald M."/>
            <person name="Haas B."/>
            <person name="Abouelleil A."/>
            <person name="Alvarado L."/>
            <person name="Arachchi H.M."/>
            <person name="Berlin A."/>
            <person name="Chapman S.B."/>
            <person name="Goldberg J."/>
            <person name="Griggs A."/>
            <person name="Gujja S."/>
            <person name="Hansen M."/>
            <person name="Howarth C."/>
            <person name="Imamovic A."/>
            <person name="Larimer J."/>
            <person name="McCowen C."/>
            <person name="Montmayeur A."/>
            <person name="Murphy C."/>
            <person name="Neiman D."/>
            <person name="Pearson M."/>
            <person name="Priest M."/>
            <person name="Roberts A."/>
            <person name="Saif S."/>
            <person name="Shea T."/>
            <person name="Sisk P."/>
            <person name="Sykes S."/>
            <person name="Wortman J."/>
            <person name="Nusbaum C."/>
            <person name="Birren B."/>
        </authorList>
    </citation>
    <scope>NUCLEOTIDE SEQUENCE [LARGE SCALE GENOMIC DNA]</scope>
    <source>
        <strain evidence="2 3">VS20</strain>
    </source>
</reference>
<dbReference type="Gene3D" id="2.60.120.920">
    <property type="match status" value="1"/>
</dbReference>
<keyword evidence="3" id="KW-1185">Reference proteome</keyword>
<dbReference type="Proteomes" id="UP000030762">
    <property type="component" value="Unassembled WGS sequence"/>
</dbReference>
<dbReference type="RefSeq" id="XP_008605877.1">
    <property type="nucleotide sequence ID" value="XM_008607655.1"/>
</dbReference>
<gene>
    <name evidence="2" type="ORF">SDRG_02090</name>
</gene>
<dbReference type="AlphaFoldDB" id="T0S7I3"/>
<dbReference type="EMBL" id="JH767135">
    <property type="protein sequence ID" value="EQC41033.1"/>
    <property type="molecule type" value="Genomic_DNA"/>
</dbReference>
<dbReference type="VEuPathDB" id="FungiDB:SDRG_02090"/>
<evidence type="ECO:0000256" key="1">
    <source>
        <dbReference type="SAM" id="MobiDB-lite"/>
    </source>
</evidence>
<dbReference type="OMA" id="PHRIYVR"/>
<feature type="region of interest" description="Disordered" evidence="1">
    <location>
        <begin position="1"/>
        <end position="28"/>
    </location>
</feature>
<evidence type="ECO:0000313" key="2">
    <source>
        <dbReference type="EMBL" id="EQC41033.1"/>
    </source>
</evidence>
<proteinExistence type="predicted"/>
<evidence type="ECO:0008006" key="4">
    <source>
        <dbReference type="Google" id="ProtNLM"/>
    </source>
</evidence>
<evidence type="ECO:0000313" key="3">
    <source>
        <dbReference type="Proteomes" id="UP000030762"/>
    </source>
</evidence>
<dbReference type="OrthoDB" id="10324015at2759"/>
<dbReference type="InParanoid" id="T0S7I3"/>
<accession>T0S7I3</accession>
<organism evidence="2 3">
    <name type="scientific">Saprolegnia diclina (strain VS20)</name>
    <dbReference type="NCBI Taxonomy" id="1156394"/>
    <lineage>
        <taxon>Eukaryota</taxon>
        <taxon>Sar</taxon>
        <taxon>Stramenopiles</taxon>
        <taxon>Oomycota</taxon>
        <taxon>Saprolegniomycetes</taxon>
        <taxon>Saprolegniales</taxon>
        <taxon>Saprolegniaceae</taxon>
        <taxon>Saprolegnia</taxon>
    </lineage>
</organism>